<evidence type="ECO:0000256" key="5">
    <source>
        <dbReference type="ARBA" id="ARBA00023163"/>
    </source>
</evidence>
<dbReference type="EMBL" id="JACHJQ010000003">
    <property type="protein sequence ID" value="MBB4907094.1"/>
    <property type="molecule type" value="Genomic_DNA"/>
</dbReference>
<keyword evidence="5" id="KW-0804">Transcription</keyword>
<comment type="similarity">
    <text evidence="1">Belongs to the sigma-70 factor family. ECF subfamily.</text>
</comment>
<feature type="domain" description="RNA polymerase sigma-70 region 2" evidence="6">
    <location>
        <begin position="27"/>
        <end position="85"/>
    </location>
</feature>
<gene>
    <name evidence="8" type="ORF">FHR82_003314</name>
</gene>
<evidence type="ECO:0000256" key="4">
    <source>
        <dbReference type="ARBA" id="ARBA00023125"/>
    </source>
</evidence>
<evidence type="ECO:0000259" key="6">
    <source>
        <dbReference type="Pfam" id="PF04542"/>
    </source>
</evidence>
<dbReference type="InterPro" id="IPR013324">
    <property type="entry name" value="RNA_pol_sigma_r3/r4-like"/>
</dbReference>
<dbReference type="GO" id="GO:0003677">
    <property type="term" value="F:DNA binding"/>
    <property type="evidence" value="ECO:0007669"/>
    <property type="project" value="UniProtKB-KW"/>
</dbReference>
<keyword evidence="4" id="KW-0238">DNA-binding</keyword>
<dbReference type="InterPro" id="IPR013249">
    <property type="entry name" value="RNA_pol_sigma70_r4_t2"/>
</dbReference>
<reference evidence="8 9" key="1">
    <citation type="submission" date="2020-08" db="EMBL/GenBank/DDBJ databases">
        <title>Genomic Encyclopedia of Type Strains, Phase III (KMG-III): the genomes of soil and plant-associated and newly described type strains.</title>
        <authorList>
            <person name="Whitman W."/>
        </authorList>
    </citation>
    <scope>NUCLEOTIDE SEQUENCE [LARGE SCALE GENOMIC DNA]</scope>
    <source>
        <strain evidence="8 9">CECT 8960</strain>
    </source>
</reference>
<dbReference type="InterPro" id="IPR007627">
    <property type="entry name" value="RNA_pol_sigma70_r2"/>
</dbReference>
<organism evidence="8 9">
    <name type="scientific">Actinophytocola algeriensis</name>
    <dbReference type="NCBI Taxonomy" id="1768010"/>
    <lineage>
        <taxon>Bacteria</taxon>
        <taxon>Bacillati</taxon>
        <taxon>Actinomycetota</taxon>
        <taxon>Actinomycetes</taxon>
        <taxon>Pseudonocardiales</taxon>
        <taxon>Pseudonocardiaceae</taxon>
    </lineage>
</organism>
<evidence type="ECO:0000256" key="1">
    <source>
        <dbReference type="ARBA" id="ARBA00010641"/>
    </source>
</evidence>
<dbReference type="SUPFAM" id="SSF88659">
    <property type="entry name" value="Sigma3 and sigma4 domains of RNA polymerase sigma factors"/>
    <property type="match status" value="1"/>
</dbReference>
<evidence type="ECO:0000313" key="8">
    <source>
        <dbReference type="EMBL" id="MBB4907094.1"/>
    </source>
</evidence>
<evidence type="ECO:0000256" key="3">
    <source>
        <dbReference type="ARBA" id="ARBA00023082"/>
    </source>
</evidence>
<feature type="domain" description="RNA polymerase sigma factor 70 region 4 type 2" evidence="7">
    <location>
        <begin position="114"/>
        <end position="166"/>
    </location>
</feature>
<evidence type="ECO:0000313" key="9">
    <source>
        <dbReference type="Proteomes" id="UP000520767"/>
    </source>
</evidence>
<dbReference type="InterPro" id="IPR013325">
    <property type="entry name" value="RNA_pol_sigma_r2"/>
</dbReference>
<name>A0A7W7VEG4_9PSEU</name>
<dbReference type="InterPro" id="IPR039425">
    <property type="entry name" value="RNA_pol_sigma-70-like"/>
</dbReference>
<dbReference type="PANTHER" id="PTHR43133:SF50">
    <property type="entry name" value="ECF RNA POLYMERASE SIGMA FACTOR SIGM"/>
    <property type="match status" value="1"/>
</dbReference>
<dbReference type="InterPro" id="IPR014284">
    <property type="entry name" value="RNA_pol_sigma-70_dom"/>
</dbReference>
<comment type="caution">
    <text evidence="8">The sequence shown here is derived from an EMBL/GenBank/DDBJ whole genome shotgun (WGS) entry which is preliminary data.</text>
</comment>
<dbReference type="CDD" id="cd06171">
    <property type="entry name" value="Sigma70_r4"/>
    <property type="match status" value="1"/>
</dbReference>
<evidence type="ECO:0000259" key="7">
    <source>
        <dbReference type="Pfam" id="PF08281"/>
    </source>
</evidence>
<dbReference type="GO" id="GO:0016987">
    <property type="term" value="F:sigma factor activity"/>
    <property type="evidence" value="ECO:0007669"/>
    <property type="project" value="UniProtKB-KW"/>
</dbReference>
<dbReference type="NCBIfam" id="TIGR02937">
    <property type="entry name" value="sigma70-ECF"/>
    <property type="match status" value="1"/>
</dbReference>
<protein>
    <submittedName>
        <fullName evidence="8">RNA polymerase sigma factor (Sigma-70 family)</fullName>
    </submittedName>
</protein>
<evidence type="ECO:0000256" key="2">
    <source>
        <dbReference type="ARBA" id="ARBA00023015"/>
    </source>
</evidence>
<keyword evidence="2" id="KW-0805">Transcription regulation</keyword>
<keyword evidence="3" id="KW-0731">Sigma factor</keyword>
<dbReference type="PANTHER" id="PTHR43133">
    <property type="entry name" value="RNA POLYMERASE ECF-TYPE SIGMA FACTO"/>
    <property type="match status" value="1"/>
</dbReference>
<dbReference type="RefSeq" id="WP_225944033.1">
    <property type="nucleotide sequence ID" value="NZ_JACHJQ010000003.1"/>
</dbReference>
<dbReference type="AlphaFoldDB" id="A0A7W7VEG4"/>
<dbReference type="Gene3D" id="1.10.1740.10">
    <property type="match status" value="1"/>
</dbReference>
<dbReference type="Proteomes" id="UP000520767">
    <property type="component" value="Unassembled WGS sequence"/>
</dbReference>
<accession>A0A7W7VEG4</accession>
<dbReference type="Gene3D" id="1.10.10.10">
    <property type="entry name" value="Winged helix-like DNA-binding domain superfamily/Winged helix DNA-binding domain"/>
    <property type="match status" value="1"/>
</dbReference>
<dbReference type="SUPFAM" id="SSF88946">
    <property type="entry name" value="Sigma2 domain of RNA polymerase sigma factors"/>
    <property type="match status" value="1"/>
</dbReference>
<sequence length="177" mass="19953">MAADVNVRPVVPPPSLVAVLEEQWMPLVRLAALLTGDADAARDVVQDCLEGVLRLRPDVDDTAHLVAYLRKAVINRARSRLRRQRTVNRYLMGLTKPRDVPSAERELLAAERHRELLRHVDLLPARQREVIVLRYYCELSEAETAATLGVSAGTVKAAAHRALNTLRRRMKDTNDEH</sequence>
<dbReference type="Pfam" id="PF04542">
    <property type="entry name" value="Sigma70_r2"/>
    <property type="match status" value="1"/>
</dbReference>
<proteinExistence type="inferred from homology"/>
<dbReference type="GO" id="GO:0006352">
    <property type="term" value="P:DNA-templated transcription initiation"/>
    <property type="evidence" value="ECO:0007669"/>
    <property type="project" value="InterPro"/>
</dbReference>
<dbReference type="Pfam" id="PF08281">
    <property type="entry name" value="Sigma70_r4_2"/>
    <property type="match status" value="1"/>
</dbReference>
<keyword evidence="9" id="KW-1185">Reference proteome</keyword>
<dbReference type="InterPro" id="IPR036388">
    <property type="entry name" value="WH-like_DNA-bd_sf"/>
</dbReference>